<evidence type="ECO:0000259" key="1">
    <source>
        <dbReference type="Pfam" id="PF13456"/>
    </source>
</evidence>
<dbReference type="Proteomes" id="UP000504610">
    <property type="component" value="Chromosome 6"/>
</dbReference>
<dbReference type="Gene3D" id="3.30.420.10">
    <property type="entry name" value="Ribonuclease H-like superfamily/Ribonuclease H"/>
    <property type="match status" value="1"/>
</dbReference>
<dbReference type="GeneID" id="130495707"/>
<dbReference type="PANTHER" id="PTHR34146">
    <property type="entry name" value="POLYNUCLEOTIDYL TRANSFERASE, RIBONUCLEASE H-LIKE SUPERFAMILY PROTEIN-RELATED"/>
    <property type="match status" value="1"/>
</dbReference>
<dbReference type="KEGG" id="rsz:130495707"/>
<dbReference type="InterPro" id="IPR002156">
    <property type="entry name" value="RNaseH_domain"/>
</dbReference>
<dbReference type="CDD" id="cd06222">
    <property type="entry name" value="RNase_H_like"/>
    <property type="match status" value="1"/>
</dbReference>
<reference evidence="3" key="2">
    <citation type="submission" date="2025-08" db="UniProtKB">
        <authorList>
            <consortium name="RefSeq"/>
        </authorList>
    </citation>
    <scope>IDENTIFICATION</scope>
    <source>
        <tissue evidence="3">Leaf</tissue>
    </source>
</reference>
<organism evidence="2 3">
    <name type="scientific">Raphanus sativus</name>
    <name type="common">Radish</name>
    <name type="synonym">Raphanus raphanistrum var. sativus</name>
    <dbReference type="NCBI Taxonomy" id="3726"/>
    <lineage>
        <taxon>Eukaryota</taxon>
        <taxon>Viridiplantae</taxon>
        <taxon>Streptophyta</taxon>
        <taxon>Embryophyta</taxon>
        <taxon>Tracheophyta</taxon>
        <taxon>Spermatophyta</taxon>
        <taxon>Magnoliopsida</taxon>
        <taxon>eudicotyledons</taxon>
        <taxon>Gunneridae</taxon>
        <taxon>Pentapetalae</taxon>
        <taxon>rosids</taxon>
        <taxon>malvids</taxon>
        <taxon>Brassicales</taxon>
        <taxon>Brassicaceae</taxon>
        <taxon>Brassiceae</taxon>
        <taxon>Raphanus</taxon>
    </lineage>
</organism>
<reference evidence="2" key="1">
    <citation type="journal article" date="2019" name="Database">
        <title>The radish genome database (RadishGD): an integrated information resource for radish genomics.</title>
        <authorList>
            <person name="Yu H.J."/>
            <person name="Baek S."/>
            <person name="Lee Y.J."/>
            <person name="Cho A."/>
            <person name="Mun J.H."/>
        </authorList>
    </citation>
    <scope>NUCLEOTIDE SEQUENCE [LARGE SCALE GENOMIC DNA]</scope>
    <source>
        <strain evidence="2">cv. WK10039</strain>
    </source>
</reference>
<dbReference type="InterPro" id="IPR012337">
    <property type="entry name" value="RNaseH-like_sf"/>
</dbReference>
<evidence type="ECO:0000313" key="3">
    <source>
        <dbReference type="RefSeq" id="XP_056843165.1"/>
    </source>
</evidence>
<dbReference type="RefSeq" id="XP_056843165.1">
    <property type="nucleotide sequence ID" value="XM_056987185.1"/>
</dbReference>
<dbReference type="SUPFAM" id="SSF53098">
    <property type="entry name" value="Ribonuclease H-like"/>
    <property type="match status" value="1"/>
</dbReference>
<dbReference type="InterPro" id="IPR044730">
    <property type="entry name" value="RNase_H-like_dom_plant"/>
</dbReference>
<proteinExistence type="predicted"/>
<protein>
    <submittedName>
        <fullName evidence="3">Uncharacterized protein LOC130495707</fullName>
    </submittedName>
</protein>
<accession>A0A9W3BUY0</accession>
<gene>
    <name evidence="3" type="primary">LOC130495707</name>
</gene>
<dbReference type="OrthoDB" id="1063463at2759"/>
<keyword evidence="2" id="KW-1185">Reference proteome</keyword>
<dbReference type="AlphaFoldDB" id="A0A9W3BUY0"/>
<sequence>MGARNTRASLSPLHAEVEALIWALECMRNLRQRQVTFATDCSQLVKMVLEPEEWPAFAPYLQEIKKLQESFHNSQIIHVPRTENSRADCLARGVRQQSSFVVHMDAELPNWITESI</sequence>
<dbReference type="GO" id="GO:0004523">
    <property type="term" value="F:RNA-DNA hybrid ribonuclease activity"/>
    <property type="evidence" value="ECO:0007669"/>
    <property type="project" value="InterPro"/>
</dbReference>
<name>A0A9W3BUY0_RAPSA</name>
<dbReference type="GO" id="GO:0003676">
    <property type="term" value="F:nucleic acid binding"/>
    <property type="evidence" value="ECO:0007669"/>
    <property type="project" value="InterPro"/>
</dbReference>
<evidence type="ECO:0000313" key="2">
    <source>
        <dbReference type="Proteomes" id="UP000504610"/>
    </source>
</evidence>
<dbReference type="InterPro" id="IPR036397">
    <property type="entry name" value="RNaseH_sf"/>
</dbReference>
<dbReference type="PANTHER" id="PTHR34146:SF3">
    <property type="entry name" value="POLYNUCLEOTIDYL TRANSFERASE, RIBONUCLEASE H-LIKE SUPERFAMILY PROTEIN"/>
    <property type="match status" value="1"/>
</dbReference>
<dbReference type="Pfam" id="PF13456">
    <property type="entry name" value="RVT_3"/>
    <property type="match status" value="1"/>
</dbReference>
<feature type="domain" description="RNase H type-1" evidence="1">
    <location>
        <begin position="6"/>
        <end position="92"/>
    </location>
</feature>